<dbReference type="Pfam" id="PF00135">
    <property type="entry name" value="COesterase"/>
    <property type="match status" value="1"/>
</dbReference>
<feature type="compositionally biased region" description="Basic and acidic residues" evidence="1">
    <location>
        <begin position="504"/>
        <end position="516"/>
    </location>
</feature>
<gene>
    <name evidence="3" type="ORF">BGZ70_006454</name>
</gene>
<name>A0A9P6JB80_MORAP</name>
<accession>A0A9P6JB80</accession>
<feature type="region of interest" description="Disordered" evidence="1">
    <location>
        <begin position="499"/>
        <end position="519"/>
    </location>
</feature>
<protein>
    <recommendedName>
        <fullName evidence="2">Carboxylesterase type B domain-containing protein</fullName>
    </recommendedName>
</protein>
<evidence type="ECO:0000259" key="2">
    <source>
        <dbReference type="Pfam" id="PF00135"/>
    </source>
</evidence>
<organism evidence="3 4">
    <name type="scientific">Mortierella alpina</name>
    <name type="common">Oleaginous fungus</name>
    <name type="synonym">Mortierella renispora</name>
    <dbReference type="NCBI Taxonomy" id="64518"/>
    <lineage>
        <taxon>Eukaryota</taxon>
        <taxon>Fungi</taxon>
        <taxon>Fungi incertae sedis</taxon>
        <taxon>Mucoromycota</taxon>
        <taxon>Mortierellomycotina</taxon>
        <taxon>Mortierellomycetes</taxon>
        <taxon>Mortierellales</taxon>
        <taxon>Mortierellaceae</taxon>
        <taxon>Mortierella</taxon>
    </lineage>
</organism>
<dbReference type="OrthoDB" id="408631at2759"/>
<evidence type="ECO:0000313" key="4">
    <source>
        <dbReference type="Proteomes" id="UP000738359"/>
    </source>
</evidence>
<sequence length="571" mass="61865">MLDDYLQDGPIPIVRIPDLGSVLGERDTSVPAVRYLGIPFATVRKRWNPPSPIKPWSGIYDATKLGPAPPGPTTVPPLLSAIGGAIGGTYEACFSERDCLNLNIFAPTMSVLSMKASQPLLPVMVWIYGGGLRCGSNNAPLYDFTNFVAASVHRGTPIIVVCINHRLGDFGFLASKELKEDIDNDPTLTGEQKAVGNWGLQDQKCAFLWIRDHISAFHGNPNDITAAGSSSGAVTVGFNMLFPALHGLFQKAILQSSGPMTTGTQDIEGDGQQDKMARLRALPEKDLAAFSHVNGVMLYRPTMDGVLIDQHLAFVNDDPTRLDPGVQRVLLGVNQDEGSASGAYAVTKAELWSAFRTRLGGSDPALGRAFDQIYGQPELGRGHDSDRQAARLSILAFASTLLCKKKEPEQDGTVHTSMYFFQCTVETLEKKAPGLGASHLLELLYLINSAPCQQILTPQEQTFTKHVQNVWLEFIVSSSTTAMDAKIVPRITRLYASPTMGTPAKERDEGGEKKEEGDVEENVIVILPPSCPAPPRFSTVHVDGGSAEEMAYAANKRAKTRTTDMAKLDKE</sequence>
<dbReference type="SUPFAM" id="SSF53474">
    <property type="entry name" value="alpha/beta-Hydrolases"/>
    <property type="match status" value="1"/>
</dbReference>
<proteinExistence type="predicted"/>
<dbReference type="Gene3D" id="3.40.50.1820">
    <property type="entry name" value="alpha/beta hydrolase"/>
    <property type="match status" value="1"/>
</dbReference>
<dbReference type="AlphaFoldDB" id="A0A9P6JB80"/>
<dbReference type="InterPro" id="IPR029058">
    <property type="entry name" value="AB_hydrolase_fold"/>
</dbReference>
<keyword evidence="4" id="KW-1185">Reference proteome</keyword>
<reference evidence="3" key="1">
    <citation type="journal article" date="2020" name="Fungal Divers.">
        <title>Resolving the Mortierellaceae phylogeny through synthesis of multi-gene phylogenetics and phylogenomics.</title>
        <authorList>
            <person name="Vandepol N."/>
            <person name="Liber J."/>
            <person name="Desiro A."/>
            <person name="Na H."/>
            <person name="Kennedy M."/>
            <person name="Barry K."/>
            <person name="Grigoriev I.V."/>
            <person name="Miller A.N."/>
            <person name="O'Donnell K."/>
            <person name="Stajich J.E."/>
            <person name="Bonito G."/>
        </authorList>
    </citation>
    <scope>NUCLEOTIDE SEQUENCE</scope>
    <source>
        <strain evidence="3">CK1249</strain>
    </source>
</reference>
<evidence type="ECO:0000256" key="1">
    <source>
        <dbReference type="SAM" id="MobiDB-lite"/>
    </source>
</evidence>
<dbReference type="EMBL" id="JAAAHY010000363">
    <property type="protein sequence ID" value="KAF9964437.1"/>
    <property type="molecule type" value="Genomic_DNA"/>
</dbReference>
<comment type="caution">
    <text evidence="3">The sequence shown here is derived from an EMBL/GenBank/DDBJ whole genome shotgun (WGS) entry which is preliminary data.</text>
</comment>
<dbReference type="Proteomes" id="UP000738359">
    <property type="component" value="Unassembled WGS sequence"/>
</dbReference>
<dbReference type="InterPro" id="IPR050309">
    <property type="entry name" value="Type-B_Carboxylest/Lipase"/>
</dbReference>
<dbReference type="InterPro" id="IPR002018">
    <property type="entry name" value="CarbesteraseB"/>
</dbReference>
<evidence type="ECO:0000313" key="3">
    <source>
        <dbReference type="EMBL" id="KAF9964437.1"/>
    </source>
</evidence>
<dbReference type="PANTHER" id="PTHR11559">
    <property type="entry name" value="CARBOXYLESTERASE"/>
    <property type="match status" value="1"/>
</dbReference>
<feature type="domain" description="Carboxylesterase type B" evidence="2">
    <location>
        <begin position="12"/>
        <end position="478"/>
    </location>
</feature>